<evidence type="ECO:0000256" key="4">
    <source>
        <dbReference type="ARBA" id="ARBA00022729"/>
    </source>
</evidence>
<evidence type="ECO:0000256" key="3">
    <source>
        <dbReference type="ARBA" id="ARBA00022448"/>
    </source>
</evidence>
<proteinExistence type="inferred from homology"/>
<dbReference type="Gene3D" id="3.40.190.10">
    <property type="entry name" value="Periplasmic binding protein-like II"/>
    <property type="match status" value="2"/>
</dbReference>
<dbReference type="AlphaFoldDB" id="A0A850QPD4"/>
<dbReference type="PANTHER" id="PTHR43649:SF28">
    <property type="entry name" value="BINDING PROTEIN COMPONENT OF ABC SUGAR TRANSPORTER-RELATED"/>
    <property type="match status" value="1"/>
</dbReference>
<evidence type="ECO:0000256" key="1">
    <source>
        <dbReference type="ARBA" id="ARBA00004418"/>
    </source>
</evidence>
<dbReference type="InterPro" id="IPR050490">
    <property type="entry name" value="Bact_solute-bd_prot1"/>
</dbReference>
<keyword evidence="4" id="KW-0732">Signal</keyword>
<keyword evidence="3" id="KW-0813">Transport</keyword>
<dbReference type="RefSeq" id="WP_176803300.1">
    <property type="nucleotide sequence ID" value="NZ_JABXYJ010000004.1"/>
</dbReference>
<dbReference type="SUPFAM" id="SSF53850">
    <property type="entry name" value="Periplasmic binding protein-like II"/>
    <property type="match status" value="1"/>
</dbReference>
<evidence type="ECO:0000256" key="2">
    <source>
        <dbReference type="ARBA" id="ARBA00008520"/>
    </source>
</evidence>
<accession>A0A850QPD4</accession>
<dbReference type="Proteomes" id="UP000588051">
    <property type="component" value="Unassembled WGS sequence"/>
</dbReference>
<keyword evidence="8" id="KW-1185">Reference proteome</keyword>
<gene>
    <name evidence="7" type="ORF">HV832_08825</name>
</gene>
<comment type="subcellular location">
    <subcellularLocation>
        <location evidence="1">Periplasm</location>
    </subcellularLocation>
</comment>
<name>A0A850QPD4_9BURK</name>
<sequence length="431" mass="48115">MATIWRQPQRGVLVLILLILVHISACAESLQVLHWWRSAGEQKAVAVLNNRMAQENIQWRDGLVPSGSGIGANIVLKSRVLAGNAPEVAQLNGVLISEWADLGLLLEMDSVATSGKWEKLLLPSVWSLVQSHGHLVAAPLGVHRTNTLFFNKKIFSKYDLSAPSTWDEFEQIAKKLQQAGIVPLAQSTEPWQLATLFETILLSESSPAFYQDAFVRKEPAAFYDQRFSRALKRLRTLKKYMMLSAQERTWMEMARELADGNAAMMIMGDWVKGELNAMGLVTDVGFGCTAVPETGNYHLYNIDTLVMLAKDNSLRTTQEKFAQMLISPALQAEYNQVKGSVSVLRNPDLSKMDSCSRASWKLFSRGSSVQVPSLVHRMATDEISKDAIIAEIHRFFMDDQMTIGETQRRLGAIARYLSKTKAGNDAQDINR</sequence>
<reference evidence="7 8" key="1">
    <citation type="submission" date="2020-06" db="EMBL/GenBank/DDBJ databases">
        <authorList>
            <person name="Qiu C."/>
            <person name="Liu Z."/>
        </authorList>
    </citation>
    <scope>NUCLEOTIDE SEQUENCE [LARGE SCALE GENOMIC DNA]</scope>
    <source>
        <strain evidence="7 8">EM 1</strain>
    </source>
</reference>
<evidence type="ECO:0000313" key="8">
    <source>
        <dbReference type="Proteomes" id="UP000588051"/>
    </source>
</evidence>
<protein>
    <recommendedName>
        <fullName evidence="6">Probable sugar-binding periplasmic protein</fullName>
    </recommendedName>
</protein>
<organism evidence="7 8">
    <name type="scientific">Undibacterium oligocarboniphilum</name>
    <dbReference type="NCBI Taxonomy" id="666702"/>
    <lineage>
        <taxon>Bacteria</taxon>
        <taxon>Pseudomonadati</taxon>
        <taxon>Pseudomonadota</taxon>
        <taxon>Betaproteobacteria</taxon>
        <taxon>Burkholderiales</taxon>
        <taxon>Oxalobacteraceae</taxon>
        <taxon>Undibacterium</taxon>
    </lineage>
</organism>
<evidence type="ECO:0000256" key="6">
    <source>
        <dbReference type="ARBA" id="ARBA00049753"/>
    </source>
</evidence>
<evidence type="ECO:0000313" key="7">
    <source>
        <dbReference type="EMBL" id="NVO77936.1"/>
    </source>
</evidence>
<dbReference type="GO" id="GO:0042597">
    <property type="term" value="C:periplasmic space"/>
    <property type="evidence" value="ECO:0007669"/>
    <property type="project" value="UniProtKB-SubCell"/>
</dbReference>
<dbReference type="PANTHER" id="PTHR43649">
    <property type="entry name" value="ARABINOSE-BINDING PROTEIN-RELATED"/>
    <property type="match status" value="1"/>
</dbReference>
<dbReference type="InterPro" id="IPR006059">
    <property type="entry name" value="SBP"/>
</dbReference>
<evidence type="ECO:0000256" key="5">
    <source>
        <dbReference type="ARBA" id="ARBA00049629"/>
    </source>
</evidence>
<comment type="function">
    <text evidence="5">Part of a binding-protein-dependent transport system for a sugar.</text>
</comment>
<comment type="caution">
    <text evidence="7">The sequence shown here is derived from an EMBL/GenBank/DDBJ whole genome shotgun (WGS) entry which is preliminary data.</text>
</comment>
<comment type="similarity">
    <text evidence="2">Belongs to the bacterial solute-binding protein 1 family.</text>
</comment>
<dbReference type="Pfam" id="PF01547">
    <property type="entry name" value="SBP_bac_1"/>
    <property type="match status" value="1"/>
</dbReference>
<dbReference type="EMBL" id="JABXYJ010000004">
    <property type="protein sequence ID" value="NVO77936.1"/>
    <property type="molecule type" value="Genomic_DNA"/>
</dbReference>